<evidence type="ECO:0000256" key="9">
    <source>
        <dbReference type="ARBA" id="ARBA00023136"/>
    </source>
</evidence>
<dbReference type="NCBIfam" id="TIGR01528">
    <property type="entry name" value="NMN_trans_PnuC"/>
    <property type="match status" value="1"/>
</dbReference>
<keyword evidence="8 10" id="KW-1133">Transmembrane helix</keyword>
<comment type="similarity">
    <text evidence="3">Belongs to the nicotinamide ribonucleoside (NR) uptake permease (TC 4.B.1) family.</text>
</comment>
<comment type="caution">
    <text evidence="11">The sequence shown here is derived from an EMBL/GenBank/DDBJ whole genome shotgun (WGS) entry which is preliminary data.</text>
</comment>
<feature type="transmembrane region" description="Helical" evidence="10">
    <location>
        <begin position="87"/>
        <end position="106"/>
    </location>
</feature>
<dbReference type="PANTHER" id="PTHR36122:SF2">
    <property type="entry name" value="NICOTINAMIDE RIBOSIDE TRANSPORTER PNUC"/>
    <property type="match status" value="1"/>
</dbReference>
<keyword evidence="7 10" id="KW-0812">Transmembrane</keyword>
<evidence type="ECO:0000256" key="3">
    <source>
        <dbReference type="ARBA" id="ARBA00006669"/>
    </source>
</evidence>
<evidence type="ECO:0000313" key="12">
    <source>
        <dbReference type="Proteomes" id="UP000626180"/>
    </source>
</evidence>
<evidence type="ECO:0000256" key="4">
    <source>
        <dbReference type="ARBA" id="ARBA00017522"/>
    </source>
</evidence>
<feature type="transmembrane region" description="Helical" evidence="10">
    <location>
        <begin position="112"/>
        <end position="132"/>
    </location>
</feature>
<dbReference type="PANTHER" id="PTHR36122">
    <property type="entry name" value="NICOTINAMIDE RIBOSIDE TRANSPORTER PNUC"/>
    <property type="match status" value="1"/>
</dbReference>
<dbReference type="RefSeq" id="WP_037030284.1">
    <property type="nucleotide sequence ID" value="NZ_CP044086.1"/>
</dbReference>
<dbReference type="EMBL" id="JADMCD010000019">
    <property type="protein sequence ID" value="MBF8643592.1"/>
    <property type="molecule type" value="Genomic_DNA"/>
</dbReference>
<accession>A0ABS0FTF6</accession>
<evidence type="ECO:0000256" key="1">
    <source>
        <dbReference type="ARBA" id="ARBA00002672"/>
    </source>
</evidence>
<keyword evidence="6" id="KW-1003">Cell membrane</keyword>
<comment type="subcellular location">
    <subcellularLocation>
        <location evidence="2">Cell membrane</location>
        <topology evidence="2">Multi-pass membrane protein</topology>
    </subcellularLocation>
</comment>
<evidence type="ECO:0000313" key="11">
    <source>
        <dbReference type="EMBL" id="MBF8643592.1"/>
    </source>
</evidence>
<dbReference type="InterPro" id="IPR006419">
    <property type="entry name" value="NMN_transpt_PnuC"/>
</dbReference>
<feature type="transmembrane region" description="Helical" evidence="10">
    <location>
        <begin position="139"/>
        <end position="156"/>
    </location>
</feature>
<feature type="transmembrane region" description="Helical" evidence="10">
    <location>
        <begin position="162"/>
        <end position="179"/>
    </location>
</feature>
<keyword evidence="5" id="KW-0813">Transport</keyword>
<name>A0ABS0FTF6_PSELU</name>
<comment type="function">
    <text evidence="1">Required for nicotinamide riboside transport across the inner membrane.</text>
</comment>
<proteinExistence type="inferred from homology"/>
<dbReference type="Pfam" id="PF04973">
    <property type="entry name" value="NMN_transporter"/>
    <property type="match status" value="1"/>
</dbReference>
<evidence type="ECO:0000256" key="6">
    <source>
        <dbReference type="ARBA" id="ARBA00022475"/>
    </source>
</evidence>
<sequence>MSSFEIVAAVLGVIAVWLTVRQNVWAWPVGLVMVVMYAWVFYDVKLYSDMLLQGVYAVLQLYGWWQWVKGGQDHQGRHVTRLSNAALLGNLLVGALGTIALGYLMSTHTDASQPWLDAGLTSFSLVAQLWMAQKRVECWVLWFVVDVIYVALFIYKALYLTALLYVLFVGLAARGWFVWRREVATV</sequence>
<organism evidence="11 12">
    <name type="scientific">Pseudomonas luteola</name>
    <dbReference type="NCBI Taxonomy" id="47886"/>
    <lineage>
        <taxon>Bacteria</taxon>
        <taxon>Pseudomonadati</taxon>
        <taxon>Pseudomonadota</taxon>
        <taxon>Gammaproteobacteria</taxon>
        <taxon>Pseudomonadales</taxon>
        <taxon>Pseudomonadaceae</taxon>
        <taxon>Pseudomonas</taxon>
    </lineage>
</organism>
<dbReference type="Proteomes" id="UP000626180">
    <property type="component" value="Unassembled WGS sequence"/>
</dbReference>
<evidence type="ECO:0000256" key="8">
    <source>
        <dbReference type="ARBA" id="ARBA00022989"/>
    </source>
</evidence>
<evidence type="ECO:0000256" key="10">
    <source>
        <dbReference type="SAM" id="Phobius"/>
    </source>
</evidence>
<evidence type="ECO:0000256" key="5">
    <source>
        <dbReference type="ARBA" id="ARBA00022448"/>
    </source>
</evidence>
<gene>
    <name evidence="11" type="ORF">IRZ65_23300</name>
</gene>
<keyword evidence="9 10" id="KW-0472">Membrane</keyword>
<keyword evidence="12" id="KW-1185">Reference proteome</keyword>
<protein>
    <recommendedName>
        <fullName evidence="4">Nicotinamide riboside transporter PnuC</fullName>
    </recommendedName>
</protein>
<reference evidence="11 12" key="1">
    <citation type="submission" date="2020-10" db="EMBL/GenBank/DDBJ databases">
        <title>Genome sequences of Pseudomonas isolates.</title>
        <authorList>
            <person name="Wessels L."/>
            <person name="Reich F."/>
            <person name="Hammerl J."/>
        </authorList>
    </citation>
    <scope>NUCLEOTIDE SEQUENCE [LARGE SCALE GENOMIC DNA]</scope>
    <source>
        <strain evidence="11 12">20-MO00624-0</strain>
    </source>
</reference>
<evidence type="ECO:0000256" key="2">
    <source>
        <dbReference type="ARBA" id="ARBA00004651"/>
    </source>
</evidence>
<evidence type="ECO:0000256" key="7">
    <source>
        <dbReference type="ARBA" id="ARBA00022692"/>
    </source>
</evidence>